<dbReference type="Pfam" id="PF11961">
    <property type="entry name" value="DUF3475"/>
    <property type="match status" value="1"/>
</dbReference>
<protein>
    <submittedName>
        <fullName evidence="3">Uncharacterized protein</fullName>
    </submittedName>
</protein>
<dbReference type="InterPro" id="IPR007700">
    <property type="entry name" value="DUF668"/>
</dbReference>
<evidence type="ECO:0000259" key="1">
    <source>
        <dbReference type="Pfam" id="PF05003"/>
    </source>
</evidence>
<dbReference type="InterPro" id="IPR021864">
    <property type="entry name" value="DUF3475"/>
</dbReference>
<evidence type="ECO:0000313" key="3">
    <source>
        <dbReference type="EMBL" id="KAG6538308.1"/>
    </source>
</evidence>
<reference evidence="3 4" key="1">
    <citation type="submission" date="2020-08" db="EMBL/GenBank/DDBJ databases">
        <title>Plant Genome Project.</title>
        <authorList>
            <person name="Zhang R.-G."/>
        </authorList>
    </citation>
    <scope>NUCLEOTIDE SEQUENCE [LARGE SCALE GENOMIC DNA]</scope>
    <source>
        <tissue evidence="3">Rhizome</tissue>
    </source>
</reference>
<sequence length="710" mass="78769">MGVSKVLADLRPRRASSVDPPVSPVVGILAFEAAAAMSRLVSLHRSLADNEVRRLRADMRSAGVGYLTSKDQTFLLRLSCGEVISELDMAAATVSRLGPKCRDPLLHGFDRIYADLKAGSGSVKVFLRESRSAADLDRLSLGSTAKRVEKRVKKMERYVAATSTLYAEMEVLSQLEASKKRIELLQQQHWRRHSGPIPVPKPPGVPPPSGVPPPPNPIHLELRAQRHAIRRLKEESLWNKTYDKAVELMVRAVVTVFARICHVFGPCVLGLPPSRHQIHQFNLNHPGKHTSGPLDRQVVPKHVPSLRNSAPILSVASNDALKLTPFERLSKLLKEAPPNTVGGSGLALRHANLILAAERLYQERQQMAPEVEEQEVDKNAAAAAREELFQMMPSGMRAAVTAKLRECWRREGRKSSGDASMAEGWKEAVAAILVWLGPVAHDTVRWQEERNMERERRFYTRPRVLLLQTLHFADVEKTEAAIVEVLVGLSCMSWSTIEKHPLESVQGNLSLAQRKASRVRPRMAIRVVFVQPRIKGLSPYLFSLLEELVEGSDAVANTKELSPPHSSMVPISIPSRLSEYVEPLAMSTTMMLPSWRGVILSEPESSEALRLKPRDSMTQSYQNGMDLIQKQQSIGATNCFSQELTKQGVNTIGSLRGVLGKPLGLEESWAEVTSLKANLVKQSELLECVALLVEEEEKNKVSNTAILEKL</sequence>
<dbReference type="AlphaFoldDB" id="A0A8J5LWN6"/>
<dbReference type="PANTHER" id="PTHR31371:SF13">
    <property type="entry name" value="OS05G0457600 PROTEIN"/>
    <property type="match status" value="1"/>
</dbReference>
<gene>
    <name evidence="3" type="ORF">ZIOFF_003423</name>
</gene>
<dbReference type="EMBL" id="JACMSC010000001">
    <property type="protein sequence ID" value="KAG6538308.1"/>
    <property type="molecule type" value="Genomic_DNA"/>
</dbReference>
<evidence type="ECO:0000259" key="2">
    <source>
        <dbReference type="Pfam" id="PF11961"/>
    </source>
</evidence>
<dbReference type="Pfam" id="PF05003">
    <property type="entry name" value="DUF668"/>
    <property type="match status" value="1"/>
</dbReference>
<dbReference type="Proteomes" id="UP000734854">
    <property type="component" value="Unassembled WGS sequence"/>
</dbReference>
<keyword evidence="4" id="KW-1185">Reference proteome</keyword>
<feature type="domain" description="DUF3475" evidence="2">
    <location>
        <begin position="28"/>
        <end position="82"/>
    </location>
</feature>
<comment type="caution">
    <text evidence="3">The sequence shown here is derived from an EMBL/GenBank/DDBJ whole genome shotgun (WGS) entry which is preliminary data.</text>
</comment>
<organism evidence="3 4">
    <name type="scientific">Zingiber officinale</name>
    <name type="common">Ginger</name>
    <name type="synonym">Amomum zingiber</name>
    <dbReference type="NCBI Taxonomy" id="94328"/>
    <lineage>
        <taxon>Eukaryota</taxon>
        <taxon>Viridiplantae</taxon>
        <taxon>Streptophyta</taxon>
        <taxon>Embryophyta</taxon>
        <taxon>Tracheophyta</taxon>
        <taxon>Spermatophyta</taxon>
        <taxon>Magnoliopsida</taxon>
        <taxon>Liliopsida</taxon>
        <taxon>Zingiberales</taxon>
        <taxon>Zingiberaceae</taxon>
        <taxon>Zingiber</taxon>
    </lineage>
</organism>
<name>A0A8J5LWN6_ZINOF</name>
<proteinExistence type="predicted"/>
<feature type="domain" description="DUF668" evidence="1">
    <location>
        <begin position="340"/>
        <end position="445"/>
    </location>
</feature>
<accession>A0A8J5LWN6</accession>
<evidence type="ECO:0000313" key="4">
    <source>
        <dbReference type="Proteomes" id="UP000734854"/>
    </source>
</evidence>
<dbReference type="PANTHER" id="PTHR31371">
    <property type="entry name" value="BNAC09G50660D PROTEIN"/>
    <property type="match status" value="1"/>
</dbReference>
<dbReference type="GO" id="GO:0045927">
    <property type="term" value="P:positive regulation of growth"/>
    <property type="evidence" value="ECO:0007669"/>
    <property type="project" value="InterPro"/>
</dbReference>